<keyword evidence="5" id="KW-1015">Disulfide bond</keyword>
<proteinExistence type="inferred from homology"/>
<dbReference type="InterPro" id="IPR000997">
    <property type="entry name" value="Cholinesterase"/>
</dbReference>
<comment type="similarity">
    <text evidence="1 9">Belongs to the type-B carboxylesterase/lipase family.</text>
</comment>
<evidence type="ECO:0000259" key="10">
    <source>
        <dbReference type="Pfam" id="PF00135"/>
    </source>
</evidence>
<reference evidence="11" key="1">
    <citation type="submission" date="2020-08" db="EMBL/GenBank/DDBJ databases">
        <title>Multicomponent nature underlies the extraordinary mechanical properties of spider dragline silk.</title>
        <authorList>
            <person name="Kono N."/>
            <person name="Nakamura H."/>
            <person name="Mori M."/>
            <person name="Yoshida Y."/>
            <person name="Ohtoshi R."/>
            <person name="Malay A.D."/>
            <person name="Moran D.A.P."/>
            <person name="Tomita M."/>
            <person name="Numata K."/>
            <person name="Arakawa K."/>
        </authorList>
    </citation>
    <scope>NUCLEOTIDE SEQUENCE</scope>
</reference>
<keyword evidence="4" id="KW-0531">Neurotransmitter degradation</keyword>
<organism evidence="11 12">
    <name type="scientific">Nephila pilipes</name>
    <name type="common">Giant wood spider</name>
    <name type="synonym">Nephila maculata</name>
    <dbReference type="NCBI Taxonomy" id="299642"/>
    <lineage>
        <taxon>Eukaryota</taxon>
        <taxon>Metazoa</taxon>
        <taxon>Ecdysozoa</taxon>
        <taxon>Arthropoda</taxon>
        <taxon>Chelicerata</taxon>
        <taxon>Arachnida</taxon>
        <taxon>Araneae</taxon>
        <taxon>Araneomorphae</taxon>
        <taxon>Entelegynae</taxon>
        <taxon>Araneoidea</taxon>
        <taxon>Nephilidae</taxon>
        <taxon>Nephila</taxon>
    </lineage>
</organism>
<feature type="active site" description="Charge relay system" evidence="8">
    <location>
        <position position="339"/>
    </location>
</feature>
<keyword evidence="2" id="KW-0719">Serine esterase</keyword>
<dbReference type="GO" id="GO:0019695">
    <property type="term" value="P:choline metabolic process"/>
    <property type="evidence" value="ECO:0007669"/>
    <property type="project" value="TreeGrafter"/>
</dbReference>
<evidence type="ECO:0000256" key="1">
    <source>
        <dbReference type="ARBA" id="ARBA00005964"/>
    </source>
</evidence>
<dbReference type="Gene3D" id="3.40.50.1820">
    <property type="entry name" value="alpha/beta hydrolase"/>
    <property type="match status" value="1"/>
</dbReference>
<gene>
    <name evidence="11" type="ORF">NPIL_316171</name>
</gene>
<dbReference type="PROSITE" id="PS00941">
    <property type="entry name" value="CARBOXYLESTERASE_B_2"/>
    <property type="match status" value="1"/>
</dbReference>
<comment type="catalytic activity">
    <reaction evidence="7">
        <text>acetylcholine + H2O = choline + acetate + H(+)</text>
        <dbReference type="Rhea" id="RHEA:17561"/>
        <dbReference type="ChEBI" id="CHEBI:15354"/>
        <dbReference type="ChEBI" id="CHEBI:15355"/>
        <dbReference type="ChEBI" id="CHEBI:15377"/>
        <dbReference type="ChEBI" id="CHEBI:15378"/>
        <dbReference type="ChEBI" id="CHEBI:30089"/>
        <dbReference type="EC" id="3.1.1.7"/>
    </reaction>
</comment>
<evidence type="ECO:0000256" key="3">
    <source>
        <dbReference type="ARBA" id="ARBA00022801"/>
    </source>
</evidence>
<dbReference type="InterPro" id="IPR019826">
    <property type="entry name" value="Carboxylesterase_B_AS"/>
</dbReference>
<keyword evidence="9" id="KW-0732">Signal</keyword>
<evidence type="ECO:0000313" key="12">
    <source>
        <dbReference type="Proteomes" id="UP000887013"/>
    </source>
</evidence>
<dbReference type="PANTHER" id="PTHR43918">
    <property type="entry name" value="ACETYLCHOLINESTERASE"/>
    <property type="match status" value="1"/>
</dbReference>
<dbReference type="GO" id="GO:0003990">
    <property type="term" value="F:acetylcholinesterase activity"/>
    <property type="evidence" value="ECO:0007669"/>
    <property type="project" value="UniProtKB-EC"/>
</dbReference>
<evidence type="ECO:0000256" key="2">
    <source>
        <dbReference type="ARBA" id="ARBA00022487"/>
    </source>
</evidence>
<accession>A0A8X6THM7</accession>
<dbReference type="InterPro" id="IPR029058">
    <property type="entry name" value="AB_hydrolase_fold"/>
</dbReference>
<evidence type="ECO:0000256" key="6">
    <source>
        <dbReference type="ARBA" id="ARBA00023180"/>
    </source>
</evidence>
<keyword evidence="3 9" id="KW-0378">Hydrolase</keyword>
<evidence type="ECO:0000256" key="8">
    <source>
        <dbReference type="PIRSR" id="PIRSR600997-1"/>
    </source>
</evidence>
<dbReference type="GO" id="GO:0005886">
    <property type="term" value="C:plasma membrane"/>
    <property type="evidence" value="ECO:0007669"/>
    <property type="project" value="TreeGrafter"/>
</dbReference>
<dbReference type="PRINTS" id="PR00878">
    <property type="entry name" value="CHOLNESTRASE"/>
</dbReference>
<evidence type="ECO:0000256" key="7">
    <source>
        <dbReference type="ARBA" id="ARBA00048484"/>
    </source>
</evidence>
<feature type="chain" id="PRO_5036517371" description="Carboxylic ester hydrolase" evidence="9">
    <location>
        <begin position="19"/>
        <end position="638"/>
    </location>
</feature>
<dbReference type="EC" id="3.1.1.-" evidence="9"/>
<evidence type="ECO:0000313" key="11">
    <source>
        <dbReference type="EMBL" id="GFT11773.1"/>
    </source>
</evidence>
<dbReference type="InterPro" id="IPR019819">
    <property type="entry name" value="Carboxylesterase_B_CS"/>
</dbReference>
<name>A0A8X6THM7_NEPPI</name>
<dbReference type="FunFam" id="3.40.50.1820:FF:000029">
    <property type="entry name" value="Acetylcholinesterase"/>
    <property type="match status" value="1"/>
</dbReference>
<comment type="caution">
    <text evidence="11">The sequence shown here is derived from an EMBL/GenBank/DDBJ whole genome shotgun (WGS) entry which is preliminary data.</text>
</comment>
<dbReference type="SUPFAM" id="SSF53474">
    <property type="entry name" value="alpha/beta-Hydrolases"/>
    <property type="match status" value="1"/>
</dbReference>
<dbReference type="GO" id="GO:0005615">
    <property type="term" value="C:extracellular space"/>
    <property type="evidence" value="ECO:0007669"/>
    <property type="project" value="TreeGrafter"/>
</dbReference>
<dbReference type="Proteomes" id="UP000887013">
    <property type="component" value="Unassembled WGS sequence"/>
</dbReference>
<evidence type="ECO:0000256" key="4">
    <source>
        <dbReference type="ARBA" id="ARBA00022867"/>
    </source>
</evidence>
<dbReference type="OrthoDB" id="6424772at2759"/>
<dbReference type="EMBL" id="BMAW01009045">
    <property type="protein sequence ID" value="GFT11773.1"/>
    <property type="molecule type" value="Genomic_DNA"/>
</dbReference>
<feature type="domain" description="Carboxylesterase type B" evidence="10">
    <location>
        <begin position="22"/>
        <end position="519"/>
    </location>
</feature>
<protein>
    <recommendedName>
        <fullName evidence="9">Carboxylic ester hydrolase</fullName>
        <ecNumber evidence="9">3.1.1.-</ecNumber>
    </recommendedName>
</protein>
<dbReference type="InterPro" id="IPR050654">
    <property type="entry name" value="AChE-related_enzymes"/>
</dbReference>
<feature type="active site" description="Acyl-ester intermediate" evidence="8">
    <location>
        <position position="210"/>
    </location>
</feature>
<dbReference type="PANTHER" id="PTHR43918:SF4">
    <property type="entry name" value="CARBOXYLIC ESTER HYDROLASE"/>
    <property type="match status" value="1"/>
</dbReference>
<evidence type="ECO:0000256" key="9">
    <source>
        <dbReference type="RuleBase" id="RU361235"/>
    </source>
</evidence>
<dbReference type="AlphaFoldDB" id="A0A8X6THM7"/>
<dbReference type="PROSITE" id="PS00122">
    <property type="entry name" value="CARBOXYLESTERASE_B_1"/>
    <property type="match status" value="1"/>
</dbReference>
<evidence type="ECO:0000256" key="5">
    <source>
        <dbReference type="ARBA" id="ARBA00023157"/>
    </source>
</evidence>
<feature type="active site" description="Charge relay system" evidence="8">
    <location>
        <position position="453"/>
    </location>
</feature>
<sequence length="638" mass="72601">MKVFVFFCLTLAVSKIQCIPFLVDTKSGPIQGIISFVQSQHVKSFLGIPFAKPPLGNLRFKRPLPSEPWSEILQANEMPPACVQYTEYPFPWYDTKSGKSEDCLYLNIFAPIHAKEGSKLAVLFWIFGGGFTFGSNRMDMYDASPLALVGDVIVVTINYRLGLFGFLTSGSDEAPGNVGMYDMVMALQWVNDNIESFGGDKDRITLHGQSAGSIAISLLCVSPLTKGMFSKAIMESGSAIFLTNNQLQSNLNHSQRLAKSVGCASDNRTIQDDSESVVGCLREKNASHLAYVLWSFNPTSGRSFYPQFGDDFLPNNALEDIRAGNFHNVPLLIGNNKDEGSFQITTGNPEVFGFFGEKDPQINKTVAELMLRSIFSNYQDPDRYLRHYLNDVPDDDYDTIRRQVYKASGDESLLCETVFFAESYAERNNDVFYYFFVHRPTTSPWAAWMGVAHFEEVQFVFGRPVRKPSRYRFNEIQLSFKMIRMLTDFAKKGYPNEYPEWPKYSKANHTYMDIGIGARNELGTGPHLDNCNLLRSQFGFYAHVTQKKKNEEEKSRESLHFDCWKWSGETQMPLQKIPRQTIRITETRKRLAQRFWPWQDNVFSRVESHDGHNGTREGSLHLKIRNPFEVSYSAADVT</sequence>
<dbReference type="InterPro" id="IPR002018">
    <property type="entry name" value="CarbesteraseB"/>
</dbReference>
<feature type="signal peptide" evidence="9">
    <location>
        <begin position="1"/>
        <end position="18"/>
    </location>
</feature>
<keyword evidence="6" id="KW-0325">Glycoprotein</keyword>
<keyword evidence="12" id="KW-1185">Reference proteome</keyword>
<dbReference type="Pfam" id="PF00135">
    <property type="entry name" value="COesterase"/>
    <property type="match status" value="1"/>
</dbReference>
<dbReference type="GO" id="GO:0006581">
    <property type="term" value="P:acetylcholine catabolic process"/>
    <property type="evidence" value="ECO:0007669"/>
    <property type="project" value="TreeGrafter"/>
</dbReference>